<keyword evidence="6" id="KW-1185">Reference proteome</keyword>
<evidence type="ECO:0000256" key="1">
    <source>
        <dbReference type="ARBA" id="ARBA00022741"/>
    </source>
</evidence>
<dbReference type="SUPFAM" id="SSF52540">
    <property type="entry name" value="P-loop containing nucleoside triphosphate hydrolases"/>
    <property type="match status" value="1"/>
</dbReference>
<feature type="domain" description="Dynamin-type G" evidence="4">
    <location>
        <begin position="32"/>
        <end position="319"/>
    </location>
</feature>
<dbReference type="GeneID" id="54483230"/>
<dbReference type="GO" id="GO:0008017">
    <property type="term" value="F:microtubule binding"/>
    <property type="evidence" value="ECO:0007669"/>
    <property type="project" value="TreeGrafter"/>
</dbReference>
<dbReference type="CDD" id="cd08771">
    <property type="entry name" value="DLP_1"/>
    <property type="match status" value="1"/>
</dbReference>
<dbReference type="InterPro" id="IPR020850">
    <property type="entry name" value="GED_dom"/>
</dbReference>
<dbReference type="EMBL" id="ML996586">
    <property type="protein sequence ID" value="KAF2753117.1"/>
    <property type="molecule type" value="Genomic_DNA"/>
</dbReference>
<reference evidence="5" key="1">
    <citation type="journal article" date="2020" name="Stud. Mycol.">
        <title>101 Dothideomycetes genomes: a test case for predicting lifestyles and emergence of pathogens.</title>
        <authorList>
            <person name="Haridas S."/>
            <person name="Albert R."/>
            <person name="Binder M."/>
            <person name="Bloem J."/>
            <person name="Labutti K."/>
            <person name="Salamov A."/>
            <person name="Andreopoulos B."/>
            <person name="Baker S."/>
            <person name="Barry K."/>
            <person name="Bills G."/>
            <person name="Bluhm B."/>
            <person name="Cannon C."/>
            <person name="Castanera R."/>
            <person name="Culley D."/>
            <person name="Daum C."/>
            <person name="Ezra D."/>
            <person name="Gonzalez J."/>
            <person name="Henrissat B."/>
            <person name="Kuo A."/>
            <person name="Liang C."/>
            <person name="Lipzen A."/>
            <person name="Lutzoni F."/>
            <person name="Magnuson J."/>
            <person name="Mondo S."/>
            <person name="Nolan M."/>
            <person name="Ohm R."/>
            <person name="Pangilinan J."/>
            <person name="Park H.-J."/>
            <person name="Ramirez L."/>
            <person name="Alfaro M."/>
            <person name="Sun H."/>
            <person name="Tritt A."/>
            <person name="Yoshinaga Y."/>
            <person name="Zwiers L.-H."/>
            <person name="Turgeon B."/>
            <person name="Goodwin S."/>
            <person name="Spatafora J."/>
            <person name="Crous P."/>
            <person name="Grigoriev I."/>
        </authorList>
    </citation>
    <scope>NUCLEOTIDE SEQUENCE</scope>
    <source>
        <strain evidence="5">CBS 121739</strain>
    </source>
</reference>
<dbReference type="AlphaFoldDB" id="A0A6A6VV24"/>
<gene>
    <name evidence="5" type="ORF">EJ05DRAFT_445395</name>
</gene>
<dbReference type="PANTHER" id="PTHR11566:SF149">
    <property type="entry name" value="GTPASE, PUTATIVE (AFU_ORTHOLOGUE AFUA_6G11890)-RELATED"/>
    <property type="match status" value="1"/>
</dbReference>
<dbReference type="PROSITE" id="PS51718">
    <property type="entry name" value="G_DYNAMIN_2"/>
    <property type="match status" value="1"/>
</dbReference>
<dbReference type="PRINTS" id="PR00195">
    <property type="entry name" value="DYNAMIN"/>
</dbReference>
<dbReference type="PANTHER" id="PTHR11566">
    <property type="entry name" value="DYNAMIN"/>
    <property type="match status" value="1"/>
</dbReference>
<dbReference type="Pfam" id="PF01031">
    <property type="entry name" value="Dynamin_M"/>
    <property type="match status" value="1"/>
</dbReference>
<dbReference type="RefSeq" id="XP_033595568.1">
    <property type="nucleotide sequence ID" value="XM_033742176.1"/>
</dbReference>
<dbReference type="PROSITE" id="PS51388">
    <property type="entry name" value="GED"/>
    <property type="match status" value="1"/>
</dbReference>
<evidence type="ECO:0000259" key="4">
    <source>
        <dbReference type="PROSITE" id="PS51718"/>
    </source>
</evidence>
<dbReference type="Gene3D" id="3.40.50.300">
    <property type="entry name" value="P-loop containing nucleotide triphosphate hydrolases"/>
    <property type="match status" value="1"/>
</dbReference>
<name>A0A6A6VV24_9PEZI</name>
<evidence type="ECO:0000313" key="5">
    <source>
        <dbReference type="EMBL" id="KAF2753117.1"/>
    </source>
</evidence>
<dbReference type="GO" id="GO:0005525">
    <property type="term" value="F:GTP binding"/>
    <property type="evidence" value="ECO:0007669"/>
    <property type="project" value="InterPro"/>
</dbReference>
<keyword evidence="2" id="KW-0342">GTP-binding</keyword>
<protein>
    <recommendedName>
        <fullName evidence="7">Dynamin family protein</fullName>
    </recommendedName>
</protein>
<dbReference type="InterPro" id="IPR045063">
    <property type="entry name" value="Dynamin_N"/>
</dbReference>
<dbReference type="InterPro" id="IPR027417">
    <property type="entry name" value="P-loop_NTPase"/>
</dbReference>
<dbReference type="InterPro" id="IPR000375">
    <property type="entry name" value="Dynamin_stalk"/>
</dbReference>
<dbReference type="InterPro" id="IPR022812">
    <property type="entry name" value="Dynamin"/>
</dbReference>
<dbReference type="GO" id="GO:0016020">
    <property type="term" value="C:membrane"/>
    <property type="evidence" value="ECO:0007669"/>
    <property type="project" value="TreeGrafter"/>
</dbReference>
<dbReference type="GO" id="GO:0000266">
    <property type="term" value="P:mitochondrial fission"/>
    <property type="evidence" value="ECO:0007669"/>
    <property type="project" value="TreeGrafter"/>
</dbReference>
<keyword evidence="1" id="KW-0547">Nucleotide-binding</keyword>
<dbReference type="Proteomes" id="UP000799437">
    <property type="component" value="Unassembled WGS sequence"/>
</dbReference>
<evidence type="ECO:0000256" key="2">
    <source>
        <dbReference type="ARBA" id="ARBA00023134"/>
    </source>
</evidence>
<feature type="domain" description="GED" evidence="3">
    <location>
        <begin position="601"/>
        <end position="692"/>
    </location>
</feature>
<sequence>METDASKYLQSNDTRSLLDVVDKLRSQGISKYVDLPEIVVCGEQSAGKSSVLEALSGMTFPSKDNLCTRFATELILRRALDESTDISIVPGVDPERCQAQTDMLHAFKVSDSDGPLDLGDVIERAKECMGITEFGKVFSSDILRIELSGPHQPHLTLVDLPGLFQAGSTTQSDEDCEIVKTMVRKYMQSPRSIILAVVSAKNDFNNQIITRYAREIDPQGERTLGLITKPDTLHAGSDSERFYVDLAQNKDVNFRLGWHLLRNRDYPARNTSLEERNKVEEDFFSKGIWTSLRPTQLGVAALKPRLSKVLRDQILLQLPHVLSQIEEGITDCTGRLDRLGASRATLSQQRRHLLQASEQFTALVQNAIDGSYSNPFFGKASTTSGRQKRLRAVVQNTLAEFEHSMRVDGHALEIVEVKDVKQKKQISRQSYIKNVKELLQHSRGRELAGLFDPLIVGELFGDQCQPWNNIVDTYVDKIVDAAYYLVQTALSHVCDQPTAEGILNHIVYSSMENFKAELHEKVTEIMRPHYEGHPITFNHYLTDNVQKAQAERRRKELEKSISGFFGDEFDSGDMNRVSFNMSSLLNLLNKQTETDMNNYASSTATDFMQAYYKVALKKVVDDISVLAIEACLVQRLPELFAPATVFDIDDTTVRTIASENEESVTERVRCSEKLNILEEGMVELKKLRKFQPIHSDCE</sequence>
<evidence type="ECO:0008006" key="7">
    <source>
        <dbReference type="Google" id="ProtNLM"/>
    </source>
</evidence>
<evidence type="ECO:0000313" key="6">
    <source>
        <dbReference type="Proteomes" id="UP000799437"/>
    </source>
</evidence>
<dbReference type="OrthoDB" id="415706at2759"/>
<dbReference type="GO" id="GO:0048312">
    <property type="term" value="P:intracellular distribution of mitochondria"/>
    <property type="evidence" value="ECO:0007669"/>
    <property type="project" value="TreeGrafter"/>
</dbReference>
<proteinExistence type="predicted"/>
<dbReference type="SMART" id="SM00053">
    <property type="entry name" value="DYNc"/>
    <property type="match status" value="1"/>
</dbReference>
<evidence type="ECO:0000259" key="3">
    <source>
        <dbReference type="PROSITE" id="PS51388"/>
    </source>
</evidence>
<dbReference type="InterPro" id="IPR001401">
    <property type="entry name" value="Dynamin_GTPase"/>
</dbReference>
<dbReference type="GO" id="GO:0005739">
    <property type="term" value="C:mitochondrion"/>
    <property type="evidence" value="ECO:0007669"/>
    <property type="project" value="TreeGrafter"/>
</dbReference>
<dbReference type="GO" id="GO:0006897">
    <property type="term" value="P:endocytosis"/>
    <property type="evidence" value="ECO:0007669"/>
    <property type="project" value="TreeGrafter"/>
</dbReference>
<dbReference type="InterPro" id="IPR030381">
    <property type="entry name" value="G_DYNAMIN_dom"/>
</dbReference>
<dbReference type="GO" id="GO:0005874">
    <property type="term" value="C:microtubule"/>
    <property type="evidence" value="ECO:0007669"/>
    <property type="project" value="TreeGrafter"/>
</dbReference>
<dbReference type="GO" id="GO:0016559">
    <property type="term" value="P:peroxisome fission"/>
    <property type="evidence" value="ECO:0007669"/>
    <property type="project" value="TreeGrafter"/>
</dbReference>
<dbReference type="GO" id="GO:0003924">
    <property type="term" value="F:GTPase activity"/>
    <property type="evidence" value="ECO:0007669"/>
    <property type="project" value="InterPro"/>
</dbReference>
<dbReference type="Pfam" id="PF00350">
    <property type="entry name" value="Dynamin_N"/>
    <property type="match status" value="1"/>
</dbReference>
<accession>A0A6A6VV24</accession>
<organism evidence="5 6">
    <name type="scientific">Pseudovirgaria hyperparasitica</name>
    <dbReference type="NCBI Taxonomy" id="470096"/>
    <lineage>
        <taxon>Eukaryota</taxon>
        <taxon>Fungi</taxon>
        <taxon>Dikarya</taxon>
        <taxon>Ascomycota</taxon>
        <taxon>Pezizomycotina</taxon>
        <taxon>Dothideomycetes</taxon>
        <taxon>Dothideomycetes incertae sedis</taxon>
        <taxon>Acrospermales</taxon>
        <taxon>Acrospermaceae</taxon>
        <taxon>Pseudovirgaria</taxon>
    </lineage>
</organism>
<dbReference type="FunFam" id="3.40.50.300:FF:001425">
    <property type="entry name" value="Dynamin GTPase, putative"/>
    <property type="match status" value="1"/>
</dbReference>